<dbReference type="PANTHER" id="PTHR43084">
    <property type="entry name" value="PERSULFIDE DIOXYGENASE ETHE1"/>
    <property type="match status" value="1"/>
</dbReference>
<dbReference type="PANTHER" id="PTHR43084:SF1">
    <property type="entry name" value="PERSULFIDE DIOXYGENASE ETHE1, MITOCHONDRIAL"/>
    <property type="match status" value="1"/>
</dbReference>
<keyword evidence="4" id="KW-1185">Reference proteome</keyword>
<dbReference type="InterPro" id="IPR036873">
    <property type="entry name" value="Rhodanese-like_dom_sf"/>
</dbReference>
<evidence type="ECO:0000259" key="2">
    <source>
        <dbReference type="PROSITE" id="PS50206"/>
    </source>
</evidence>
<dbReference type="SMART" id="SM00450">
    <property type="entry name" value="RHOD"/>
    <property type="match status" value="2"/>
</dbReference>
<dbReference type="PROSITE" id="PS50206">
    <property type="entry name" value="RHODANESE_3"/>
    <property type="match status" value="2"/>
</dbReference>
<dbReference type="InterPro" id="IPR001279">
    <property type="entry name" value="Metallo-B-lactamas"/>
</dbReference>
<dbReference type="SUPFAM" id="SSF56281">
    <property type="entry name" value="Metallo-hydrolase/oxidoreductase"/>
    <property type="match status" value="1"/>
</dbReference>
<dbReference type="InterPro" id="IPR036866">
    <property type="entry name" value="RibonucZ/Hydroxyglut_hydro"/>
</dbReference>
<accession>A0ABY6LYW6</accession>
<dbReference type="Gene3D" id="3.60.15.10">
    <property type="entry name" value="Ribonuclease Z/Hydroxyacylglutathione hydrolase-like"/>
    <property type="match status" value="1"/>
</dbReference>
<reference evidence="3" key="1">
    <citation type="submission" date="2021-08" db="EMBL/GenBank/DDBJ databases">
        <title>Flavobacterium sp. strain CC-SYL302.</title>
        <authorList>
            <person name="Lin S.-Y."/>
            <person name="Lee T.-H."/>
            <person name="Young C.-C."/>
        </authorList>
    </citation>
    <scope>NUCLEOTIDE SEQUENCE</scope>
    <source>
        <strain evidence="3">CC-SYL302</strain>
    </source>
</reference>
<dbReference type="InterPro" id="IPR044528">
    <property type="entry name" value="POD-like_MBL-fold"/>
</dbReference>
<dbReference type="RefSeq" id="WP_264433997.1">
    <property type="nucleotide sequence ID" value="NZ_CP081495.1"/>
</dbReference>
<dbReference type="SUPFAM" id="SSF52821">
    <property type="entry name" value="Rhodanese/Cell cycle control phosphatase"/>
    <property type="match status" value="2"/>
</dbReference>
<evidence type="ECO:0000256" key="1">
    <source>
        <dbReference type="ARBA" id="ARBA00022723"/>
    </source>
</evidence>
<dbReference type="EMBL" id="CP081495">
    <property type="protein sequence ID" value="UYW01522.1"/>
    <property type="molecule type" value="Genomic_DNA"/>
</dbReference>
<dbReference type="Pfam" id="PF00753">
    <property type="entry name" value="Lactamase_B"/>
    <property type="match status" value="1"/>
</dbReference>
<dbReference type="Gene3D" id="3.40.250.10">
    <property type="entry name" value="Rhodanese-like domain"/>
    <property type="match status" value="2"/>
</dbReference>
<dbReference type="InterPro" id="IPR001763">
    <property type="entry name" value="Rhodanese-like_dom"/>
</dbReference>
<gene>
    <name evidence="3" type="ORF">K5I29_00860</name>
</gene>
<feature type="domain" description="Rhodanese" evidence="2">
    <location>
        <begin position="270"/>
        <end position="361"/>
    </location>
</feature>
<dbReference type="Proteomes" id="UP001163328">
    <property type="component" value="Chromosome"/>
</dbReference>
<name>A0ABY6LYW6_9FLAO</name>
<dbReference type="InterPro" id="IPR051682">
    <property type="entry name" value="Mito_Persulfide_Diox"/>
</dbReference>
<feature type="domain" description="Rhodanese" evidence="2">
    <location>
        <begin position="373"/>
        <end position="460"/>
    </location>
</feature>
<dbReference type="Pfam" id="PF00581">
    <property type="entry name" value="Rhodanese"/>
    <property type="match status" value="2"/>
</dbReference>
<evidence type="ECO:0000313" key="3">
    <source>
        <dbReference type="EMBL" id="UYW01522.1"/>
    </source>
</evidence>
<proteinExistence type="predicted"/>
<sequence>MKIEQIYTGCLAHAAYYIESNGEAAVFDPLREVQDYINRANKDQAHIKYVFETHFHADFVSGHLDLAQKTGAKIVYGPTAKPNFDAIVATDGQVFNVGKYQIKVIHTPGHTLESTCYLLIDENNNTHGLITGDTLFIGDVGRPDLAQNLIPELTQEVLASHLYHSLRNKIMPLADNLIVYPNHGAGSACGKNMSKETTDTLGNQKKTNYALRANMTEAEFITEVLQGLTTPPAYFPQNVLLNSNGYTNLDTVLSKSYVPLNVNLFKEYCKDEDVLILDVRHETDFSEAHIPGSIFIGLHGAFAPWVGALLKNTNQKLVLVIPENKEIETLTRLSRIGFDNSLGYLEGGIEAWVKAGEQIESITSISPENFEKNTSNAPIVDVRKPTEFSEEHIAGALNIPLDILQESSSIIPSIPFYLHCAGGYRSIIAASFLKKNGIHNFINIENGISGIKNTSLKLNKSLN</sequence>
<keyword evidence="1" id="KW-0479">Metal-binding</keyword>
<protein>
    <submittedName>
        <fullName evidence="3">MBL fold metallo-hydrolase</fullName>
    </submittedName>
</protein>
<dbReference type="SMART" id="SM00849">
    <property type="entry name" value="Lactamase_B"/>
    <property type="match status" value="1"/>
</dbReference>
<evidence type="ECO:0000313" key="4">
    <source>
        <dbReference type="Proteomes" id="UP001163328"/>
    </source>
</evidence>
<organism evidence="3 4">
    <name type="scientific">Flavobacterium agricola</name>
    <dbReference type="NCBI Taxonomy" id="2870839"/>
    <lineage>
        <taxon>Bacteria</taxon>
        <taxon>Pseudomonadati</taxon>
        <taxon>Bacteroidota</taxon>
        <taxon>Flavobacteriia</taxon>
        <taxon>Flavobacteriales</taxon>
        <taxon>Flavobacteriaceae</taxon>
        <taxon>Flavobacterium</taxon>
    </lineage>
</organism>
<dbReference type="CDD" id="cd07724">
    <property type="entry name" value="POD-like_MBL-fold"/>
    <property type="match status" value="1"/>
</dbReference>
<dbReference type="CDD" id="cd00158">
    <property type="entry name" value="RHOD"/>
    <property type="match status" value="2"/>
</dbReference>